<feature type="chain" id="PRO_5004717637" description="DUF19 domain-containing protein" evidence="1">
    <location>
        <begin position="21"/>
        <end position="366"/>
    </location>
</feature>
<sequence length="366" mass="41591">MKGYITIVILVVTSISLVSCQTATKCQSSFLTNLYGCMQNEGINPTHLFWMTRNGTMGNKPENLTSFQLEACKVELKLHNCSNSYVKKLENDESCPQAERDAIKQFFYSMFISYDSQCAHPCRETLTEDLKRCYGKAGVDPDLFISNATMERGSIIGTTEMQVQQFCGKRQELVGCLKAERDICPEAPTLLSKMGLDIESLSKTVDVLCAHPKLYLRSLDCFTHPEASIEVCRNQQTTDLIKLNIKAKDQAMKFIPYMEEYCRIRIDHVSCDLRGWAAAKRDSCANDTVMGLRTELECSLLPDYCLENYTREVSVMCSVDKFKREQRDPNYIPESGHSHDHDDKNSATSVQFSLYFVLIFFSTRAL</sequence>
<gene>
    <name evidence="2" type="ORF">LOTGIDRAFT_237301</name>
</gene>
<dbReference type="OrthoDB" id="6058488at2759"/>
<dbReference type="HOGENOM" id="CLU_757118_0_0_1"/>
<dbReference type="AlphaFoldDB" id="V4BAL8"/>
<feature type="signal peptide" evidence="1">
    <location>
        <begin position="1"/>
        <end position="20"/>
    </location>
</feature>
<keyword evidence="3" id="KW-1185">Reference proteome</keyword>
<dbReference type="RefSeq" id="XP_009044715.1">
    <property type="nucleotide sequence ID" value="XM_009046467.1"/>
</dbReference>
<dbReference type="CTD" id="20250416"/>
<proteinExistence type="predicted"/>
<dbReference type="EMBL" id="KB199699">
    <property type="protein sequence ID" value="ESP04546.1"/>
    <property type="molecule type" value="Genomic_DNA"/>
</dbReference>
<evidence type="ECO:0000313" key="3">
    <source>
        <dbReference type="Proteomes" id="UP000030746"/>
    </source>
</evidence>
<dbReference type="OMA" id="KNHEACV"/>
<name>V4BAL8_LOTGI</name>
<dbReference type="KEGG" id="lgi:LOTGIDRAFT_237301"/>
<accession>V4BAL8</accession>
<dbReference type="GeneID" id="20250416"/>
<evidence type="ECO:0000313" key="2">
    <source>
        <dbReference type="EMBL" id="ESP04546.1"/>
    </source>
</evidence>
<keyword evidence="1" id="KW-0732">Signal</keyword>
<protein>
    <recommendedName>
        <fullName evidence="4">DUF19 domain-containing protein</fullName>
    </recommendedName>
</protein>
<dbReference type="Proteomes" id="UP000030746">
    <property type="component" value="Unassembled WGS sequence"/>
</dbReference>
<organism evidence="2 3">
    <name type="scientific">Lottia gigantea</name>
    <name type="common">Giant owl limpet</name>
    <dbReference type="NCBI Taxonomy" id="225164"/>
    <lineage>
        <taxon>Eukaryota</taxon>
        <taxon>Metazoa</taxon>
        <taxon>Spiralia</taxon>
        <taxon>Lophotrochozoa</taxon>
        <taxon>Mollusca</taxon>
        <taxon>Gastropoda</taxon>
        <taxon>Patellogastropoda</taxon>
        <taxon>Lottioidea</taxon>
        <taxon>Lottiidae</taxon>
        <taxon>Lottia</taxon>
    </lineage>
</organism>
<evidence type="ECO:0000256" key="1">
    <source>
        <dbReference type="SAM" id="SignalP"/>
    </source>
</evidence>
<evidence type="ECO:0008006" key="4">
    <source>
        <dbReference type="Google" id="ProtNLM"/>
    </source>
</evidence>
<reference evidence="2 3" key="1">
    <citation type="journal article" date="2013" name="Nature">
        <title>Insights into bilaterian evolution from three spiralian genomes.</title>
        <authorList>
            <person name="Simakov O."/>
            <person name="Marletaz F."/>
            <person name="Cho S.J."/>
            <person name="Edsinger-Gonzales E."/>
            <person name="Havlak P."/>
            <person name="Hellsten U."/>
            <person name="Kuo D.H."/>
            <person name="Larsson T."/>
            <person name="Lv J."/>
            <person name="Arendt D."/>
            <person name="Savage R."/>
            <person name="Osoegawa K."/>
            <person name="de Jong P."/>
            <person name="Grimwood J."/>
            <person name="Chapman J.A."/>
            <person name="Shapiro H."/>
            <person name="Aerts A."/>
            <person name="Otillar R.P."/>
            <person name="Terry A.Y."/>
            <person name="Boore J.L."/>
            <person name="Grigoriev I.V."/>
            <person name="Lindberg D.R."/>
            <person name="Seaver E.C."/>
            <person name="Weisblat D.A."/>
            <person name="Putnam N.H."/>
            <person name="Rokhsar D.S."/>
        </authorList>
    </citation>
    <scope>NUCLEOTIDE SEQUENCE [LARGE SCALE GENOMIC DNA]</scope>
</reference>
<dbReference type="PROSITE" id="PS51257">
    <property type="entry name" value="PROKAR_LIPOPROTEIN"/>
    <property type="match status" value="1"/>
</dbReference>